<reference evidence="1" key="1">
    <citation type="submission" date="2023-09" db="UniProtKB">
        <authorList>
            <consortium name="Ensembl"/>
        </authorList>
    </citation>
    <scope>IDENTIFICATION</scope>
</reference>
<accession>A0A3B5AMG6</accession>
<sequence length="86" mass="10058">MGGPVRRPAMLTDRPSVWLGVEGSCWALTSHTLREALSLLQPHMDNIKTAFHTQKEQSMFRYFLKLIQFNQFNFKQRHLIALSVER</sequence>
<organism evidence="1">
    <name type="scientific">Stegastes partitus</name>
    <name type="common">bicolor damselfish</name>
    <dbReference type="NCBI Taxonomy" id="144197"/>
    <lineage>
        <taxon>Eukaryota</taxon>
        <taxon>Metazoa</taxon>
        <taxon>Chordata</taxon>
        <taxon>Craniata</taxon>
        <taxon>Vertebrata</taxon>
        <taxon>Euteleostomi</taxon>
        <taxon>Actinopterygii</taxon>
        <taxon>Neopterygii</taxon>
        <taxon>Teleostei</taxon>
        <taxon>Neoteleostei</taxon>
        <taxon>Acanthomorphata</taxon>
        <taxon>Ovalentaria</taxon>
        <taxon>Pomacentridae</taxon>
        <taxon>Stegastes</taxon>
    </lineage>
</organism>
<protein>
    <submittedName>
        <fullName evidence="1">Uncharacterized protein</fullName>
    </submittedName>
</protein>
<proteinExistence type="predicted"/>
<name>A0A3B5AMG6_9TELE</name>
<dbReference type="AlphaFoldDB" id="A0A3B5AMG6"/>
<dbReference type="Ensembl" id="ENSSPAT00000022420.1">
    <property type="protein sequence ID" value="ENSSPAP00000022070.1"/>
    <property type="gene ID" value="ENSSPAG00000016674.1"/>
</dbReference>
<evidence type="ECO:0000313" key="1">
    <source>
        <dbReference type="Ensembl" id="ENSSPAP00000022070.1"/>
    </source>
</evidence>